<name>V7AEP3_PHAVU</name>
<proteinExistence type="predicted"/>
<evidence type="ECO:0000313" key="2">
    <source>
        <dbReference type="Proteomes" id="UP000000226"/>
    </source>
</evidence>
<organism evidence="1 2">
    <name type="scientific">Phaseolus vulgaris</name>
    <name type="common">Kidney bean</name>
    <name type="synonym">French bean</name>
    <dbReference type="NCBI Taxonomy" id="3885"/>
    <lineage>
        <taxon>Eukaryota</taxon>
        <taxon>Viridiplantae</taxon>
        <taxon>Streptophyta</taxon>
        <taxon>Embryophyta</taxon>
        <taxon>Tracheophyta</taxon>
        <taxon>Spermatophyta</taxon>
        <taxon>Magnoliopsida</taxon>
        <taxon>eudicotyledons</taxon>
        <taxon>Gunneridae</taxon>
        <taxon>Pentapetalae</taxon>
        <taxon>rosids</taxon>
        <taxon>fabids</taxon>
        <taxon>Fabales</taxon>
        <taxon>Fabaceae</taxon>
        <taxon>Papilionoideae</taxon>
        <taxon>50 kb inversion clade</taxon>
        <taxon>NPAAA clade</taxon>
        <taxon>indigoferoid/millettioid clade</taxon>
        <taxon>Phaseoleae</taxon>
        <taxon>Phaseolus</taxon>
    </lineage>
</organism>
<dbReference type="EMBL" id="CM002298">
    <property type="protein sequence ID" value="ESW04004.1"/>
    <property type="molecule type" value="Genomic_DNA"/>
</dbReference>
<keyword evidence="2" id="KW-1185">Reference proteome</keyword>
<dbReference type="Proteomes" id="UP000000226">
    <property type="component" value="Chromosome 11"/>
</dbReference>
<sequence length="82" mass="9374">MEEVVMGMVEEETCRHKEEVVMEREVVVICSNMEGIYGHMEEEVVEICSNTEVTLVVDMVVLGVDSRLRVGNSKAYHNQQQE</sequence>
<dbReference type="AlphaFoldDB" id="V7AEP3"/>
<protein>
    <submittedName>
        <fullName evidence="1">Uncharacterized protein</fullName>
    </submittedName>
</protein>
<evidence type="ECO:0000313" key="1">
    <source>
        <dbReference type="EMBL" id="ESW04004.1"/>
    </source>
</evidence>
<gene>
    <name evidence="1" type="ORF">PHAVU_011G0592001g</name>
</gene>
<dbReference type="Gramene" id="ESW04004">
    <property type="protein sequence ID" value="ESW04004"/>
    <property type="gene ID" value="PHAVU_011G0592001g"/>
</dbReference>
<accession>V7AEP3</accession>
<reference evidence="2" key="1">
    <citation type="journal article" date="2014" name="Nat. Genet.">
        <title>A reference genome for common bean and genome-wide analysis of dual domestications.</title>
        <authorList>
            <person name="Schmutz J."/>
            <person name="McClean P.E."/>
            <person name="Mamidi S."/>
            <person name="Wu G.A."/>
            <person name="Cannon S.B."/>
            <person name="Grimwood J."/>
            <person name="Jenkins J."/>
            <person name="Shu S."/>
            <person name="Song Q."/>
            <person name="Chavarro C."/>
            <person name="Torres-Torres M."/>
            <person name="Geffroy V."/>
            <person name="Moghaddam S.M."/>
            <person name="Gao D."/>
            <person name="Abernathy B."/>
            <person name="Barry K."/>
            <person name="Blair M."/>
            <person name="Brick M.A."/>
            <person name="Chovatia M."/>
            <person name="Gepts P."/>
            <person name="Goodstein D.M."/>
            <person name="Gonzales M."/>
            <person name="Hellsten U."/>
            <person name="Hyten D.L."/>
            <person name="Jia G."/>
            <person name="Kelly J.D."/>
            <person name="Kudrna D."/>
            <person name="Lee R."/>
            <person name="Richard M.M."/>
            <person name="Miklas P.N."/>
            <person name="Osorno J.M."/>
            <person name="Rodrigues J."/>
            <person name="Thareau V."/>
            <person name="Urrea C.A."/>
            <person name="Wang M."/>
            <person name="Yu Y."/>
            <person name="Zhang M."/>
            <person name="Wing R.A."/>
            <person name="Cregan P.B."/>
            <person name="Rokhsar D.S."/>
            <person name="Jackson S.A."/>
        </authorList>
    </citation>
    <scope>NUCLEOTIDE SEQUENCE [LARGE SCALE GENOMIC DNA]</scope>
    <source>
        <strain evidence="2">cv. G19833</strain>
    </source>
</reference>